<dbReference type="InterPro" id="IPR050228">
    <property type="entry name" value="Carboxylesterase_BioH"/>
</dbReference>
<comment type="caution">
    <text evidence="2">The sequence shown here is derived from an EMBL/GenBank/DDBJ whole genome shotgun (WGS) entry which is preliminary data.</text>
</comment>
<dbReference type="EMBL" id="RPFW01000006">
    <property type="protein sequence ID" value="TVZ01670.1"/>
    <property type="molecule type" value="Genomic_DNA"/>
</dbReference>
<accession>A0A6P2BRV3</accession>
<reference evidence="2 3" key="1">
    <citation type="submission" date="2018-11" db="EMBL/GenBank/DDBJ databases">
        <title>Trebonia kvetii gen.nov., sp.nov., a novel acidophilic actinobacterium, and proposal of the new actinobacterial family Treboniaceae fam. nov.</title>
        <authorList>
            <person name="Rapoport D."/>
            <person name="Sagova-Mareckova M."/>
            <person name="Sedlacek I."/>
            <person name="Provaznik J."/>
            <person name="Kralova S."/>
            <person name="Pavlinic D."/>
            <person name="Benes V."/>
            <person name="Kopecky J."/>
        </authorList>
    </citation>
    <scope>NUCLEOTIDE SEQUENCE [LARGE SCALE GENOMIC DNA]</scope>
    <source>
        <strain evidence="2 3">15Tr583</strain>
    </source>
</reference>
<dbReference type="PANTHER" id="PTHR43194:SF5">
    <property type="entry name" value="PIMELOYL-[ACYL-CARRIER PROTEIN] METHYL ESTER ESTERASE"/>
    <property type="match status" value="1"/>
</dbReference>
<dbReference type="PRINTS" id="PR00111">
    <property type="entry name" value="ABHYDROLASE"/>
</dbReference>
<dbReference type="GO" id="GO:0016787">
    <property type="term" value="F:hydrolase activity"/>
    <property type="evidence" value="ECO:0007669"/>
    <property type="project" value="UniProtKB-KW"/>
</dbReference>
<evidence type="ECO:0000313" key="2">
    <source>
        <dbReference type="EMBL" id="TVZ01670.1"/>
    </source>
</evidence>
<dbReference type="OrthoDB" id="495620at2"/>
<sequence length="336" mass="35653">MRLGGGSAHRCGSLPGRWRCGSVHRSLPEQPSGLAAVLRRRSKSGWRTDVTAVAAGHNAGMGIEVAGGGCEVLALPGARLAYQVTGEGPAVVLVHGFGLDMRMWEPQEAHLAARHRVIRYDCRGFGSSGPFDPAVGYTHAGDLLALLDHLGIGRAVLAGLSFGGQVVLKTALAAPQRVRGLVMMDAVLDGVPWDPESLAAIRLAGEMAMSRGLLAGRAAWLAHPLFAPARKLAEVSDQLTAMVAAYPGQHWIGRDPHEEEGQRPIDVLEQLDVPALVLVGEHDVPGFLDMSAVLARRISGARYHVVADAGHMINMEQPAAVNEVLTRFLDELPSST</sequence>
<name>A0A6P2BRV3_9ACTN</name>
<gene>
    <name evidence="2" type="ORF">EAS64_29795</name>
</gene>
<dbReference type="PANTHER" id="PTHR43194">
    <property type="entry name" value="HYDROLASE ALPHA/BETA FOLD FAMILY"/>
    <property type="match status" value="1"/>
</dbReference>
<dbReference type="InterPro" id="IPR000073">
    <property type="entry name" value="AB_hydrolase_1"/>
</dbReference>
<keyword evidence="2" id="KW-0378">Hydrolase</keyword>
<dbReference type="InterPro" id="IPR029058">
    <property type="entry name" value="AB_hydrolase_fold"/>
</dbReference>
<evidence type="ECO:0000259" key="1">
    <source>
        <dbReference type="Pfam" id="PF00561"/>
    </source>
</evidence>
<dbReference type="SUPFAM" id="SSF53474">
    <property type="entry name" value="alpha/beta-Hydrolases"/>
    <property type="match status" value="1"/>
</dbReference>
<keyword evidence="3" id="KW-1185">Reference proteome</keyword>
<dbReference type="Proteomes" id="UP000460272">
    <property type="component" value="Unassembled WGS sequence"/>
</dbReference>
<dbReference type="Pfam" id="PF00561">
    <property type="entry name" value="Abhydrolase_1"/>
    <property type="match status" value="1"/>
</dbReference>
<feature type="domain" description="AB hydrolase-1" evidence="1">
    <location>
        <begin position="89"/>
        <end position="318"/>
    </location>
</feature>
<dbReference type="InterPro" id="IPR000639">
    <property type="entry name" value="Epox_hydrolase-like"/>
</dbReference>
<protein>
    <submittedName>
        <fullName evidence="2">Alpha/beta fold hydrolase</fullName>
    </submittedName>
</protein>
<proteinExistence type="predicted"/>
<dbReference type="PRINTS" id="PR00412">
    <property type="entry name" value="EPOXHYDRLASE"/>
</dbReference>
<organism evidence="2 3">
    <name type="scientific">Trebonia kvetii</name>
    <dbReference type="NCBI Taxonomy" id="2480626"/>
    <lineage>
        <taxon>Bacteria</taxon>
        <taxon>Bacillati</taxon>
        <taxon>Actinomycetota</taxon>
        <taxon>Actinomycetes</taxon>
        <taxon>Streptosporangiales</taxon>
        <taxon>Treboniaceae</taxon>
        <taxon>Trebonia</taxon>
    </lineage>
</organism>
<evidence type="ECO:0000313" key="3">
    <source>
        <dbReference type="Proteomes" id="UP000460272"/>
    </source>
</evidence>
<dbReference type="Gene3D" id="3.40.50.1820">
    <property type="entry name" value="alpha/beta hydrolase"/>
    <property type="match status" value="1"/>
</dbReference>
<dbReference type="AlphaFoldDB" id="A0A6P2BRV3"/>